<dbReference type="Gene3D" id="2.40.50.1020">
    <property type="entry name" value="LytTr DNA-binding domain"/>
    <property type="match status" value="1"/>
</dbReference>
<dbReference type="GO" id="GO:0000156">
    <property type="term" value="F:phosphorelay response regulator activity"/>
    <property type="evidence" value="ECO:0007669"/>
    <property type="project" value="InterPro"/>
</dbReference>
<evidence type="ECO:0000256" key="3">
    <source>
        <dbReference type="ARBA" id="ARBA00023159"/>
    </source>
</evidence>
<dbReference type="Pfam" id="PF00072">
    <property type="entry name" value="Response_reg"/>
    <property type="match status" value="1"/>
</dbReference>
<keyword evidence="5" id="KW-0597">Phosphoprotein</keyword>
<evidence type="ECO:0000256" key="5">
    <source>
        <dbReference type="PROSITE-ProRule" id="PRU00169"/>
    </source>
</evidence>
<comment type="function">
    <text evidence="4">Required for high-level post-exponential phase expression of a series of secreted proteins.</text>
</comment>
<reference evidence="8" key="1">
    <citation type="submission" date="2023-12" db="EMBL/GenBank/DDBJ databases">
        <title>Molecular genomic analyses of Enterococcus cecorum from sepsis oubreaks in broilers.</title>
        <authorList>
            <person name="Rhoads D."/>
            <person name="Alrubaye A."/>
        </authorList>
    </citation>
    <scope>NUCLEOTIDE SEQUENCE</scope>
    <source>
        <strain evidence="8">1755</strain>
    </source>
</reference>
<accession>A0AAW9JG14</accession>
<dbReference type="PROSITE" id="PS50930">
    <property type="entry name" value="HTH_LYTTR"/>
    <property type="match status" value="1"/>
</dbReference>
<comment type="caution">
    <text evidence="8">The sequence shown here is derived from an EMBL/GenBank/DDBJ whole genome shotgun (WGS) entry which is preliminary data.</text>
</comment>
<keyword evidence="8" id="KW-0238">DNA-binding</keyword>
<dbReference type="SUPFAM" id="SSF52172">
    <property type="entry name" value="CheY-like"/>
    <property type="match status" value="1"/>
</dbReference>
<name>A0AAW9JG14_9ENTE</name>
<dbReference type="Pfam" id="PF04397">
    <property type="entry name" value="LytTR"/>
    <property type="match status" value="1"/>
</dbReference>
<dbReference type="RefSeq" id="WP_171300493.1">
    <property type="nucleotide sequence ID" value="NZ_CP010059.1"/>
</dbReference>
<dbReference type="Gene3D" id="3.40.50.2300">
    <property type="match status" value="1"/>
</dbReference>
<dbReference type="InterPro" id="IPR001789">
    <property type="entry name" value="Sig_transdc_resp-reg_receiver"/>
</dbReference>
<evidence type="ECO:0000259" key="6">
    <source>
        <dbReference type="PROSITE" id="PS50110"/>
    </source>
</evidence>
<feature type="domain" description="Response regulatory" evidence="6">
    <location>
        <begin position="2"/>
        <end position="125"/>
    </location>
</feature>
<dbReference type="EMBL" id="JAXOGL010000002">
    <property type="protein sequence ID" value="MDZ5596906.1"/>
    <property type="molecule type" value="Genomic_DNA"/>
</dbReference>
<evidence type="ECO:0000256" key="1">
    <source>
        <dbReference type="ARBA" id="ARBA00022490"/>
    </source>
</evidence>
<feature type="modified residue" description="4-aspartylphosphate" evidence="5">
    <location>
        <position position="58"/>
    </location>
</feature>
<feature type="domain" description="HTH LytTR-type" evidence="7">
    <location>
        <begin position="139"/>
        <end position="238"/>
    </location>
</feature>
<dbReference type="SMART" id="SM00850">
    <property type="entry name" value="LytTR"/>
    <property type="match status" value="1"/>
</dbReference>
<dbReference type="InterPro" id="IPR011006">
    <property type="entry name" value="CheY-like_superfamily"/>
</dbReference>
<dbReference type="InterPro" id="IPR007492">
    <property type="entry name" value="LytTR_DNA-bd_dom"/>
</dbReference>
<evidence type="ECO:0000256" key="4">
    <source>
        <dbReference type="ARBA" id="ARBA00037164"/>
    </source>
</evidence>
<dbReference type="CDD" id="cd17533">
    <property type="entry name" value="REC_LytTR_AgrA-like"/>
    <property type="match status" value="1"/>
</dbReference>
<gene>
    <name evidence="8" type="ORF">U1294_01515</name>
</gene>
<dbReference type="PANTHER" id="PTHR37299">
    <property type="entry name" value="TRANSCRIPTIONAL REGULATOR-RELATED"/>
    <property type="match status" value="1"/>
</dbReference>
<organism evidence="8 9">
    <name type="scientific">Enterococcus cecorum</name>
    <dbReference type="NCBI Taxonomy" id="44008"/>
    <lineage>
        <taxon>Bacteria</taxon>
        <taxon>Bacillati</taxon>
        <taxon>Bacillota</taxon>
        <taxon>Bacilli</taxon>
        <taxon>Lactobacillales</taxon>
        <taxon>Enterococcaceae</taxon>
        <taxon>Enterococcus</taxon>
    </lineage>
</organism>
<keyword evidence="2" id="KW-0902">Two-component regulatory system</keyword>
<evidence type="ECO:0000256" key="2">
    <source>
        <dbReference type="ARBA" id="ARBA00023012"/>
    </source>
</evidence>
<keyword evidence="3" id="KW-0010">Activator</keyword>
<dbReference type="SMART" id="SM00448">
    <property type="entry name" value="REC"/>
    <property type="match status" value="1"/>
</dbReference>
<evidence type="ECO:0000313" key="9">
    <source>
        <dbReference type="Proteomes" id="UP001290582"/>
    </source>
</evidence>
<dbReference type="PANTHER" id="PTHR37299:SF3">
    <property type="entry name" value="STAGE 0 SPORULATION PROTEIN A HOMOLOG"/>
    <property type="match status" value="1"/>
</dbReference>
<keyword evidence="1" id="KW-0963">Cytoplasm</keyword>
<dbReference type="AlphaFoldDB" id="A0AAW9JG14"/>
<dbReference type="PROSITE" id="PS50110">
    <property type="entry name" value="RESPONSE_REGULATORY"/>
    <property type="match status" value="1"/>
</dbReference>
<evidence type="ECO:0000259" key="7">
    <source>
        <dbReference type="PROSITE" id="PS50930"/>
    </source>
</evidence>
<dbReference type="GO" id="GO:0003677">
    <property type="term" value="F:DNA binding"/>
    <property type="evidence" value="ECO:0007669"/>
    <property type="project" value="UniProtKB-KW"/>
</dbReference>
<protein>
    <submittedName>
        <fullName evidence="8">LytTR family DNA-binding domain-containing protein</fullName>
    </submittedName>
</protein>
<sequence>MKVFVLEDNLMQRQRLVRIIEAYAQQKKMNIEVLDTAKVSELIQNIESESFDQLYFLDIDIKNESKKGLEIAQEIRKLDNRGTIVFVTTHSEFAPITYKYKVSALDFIDKSDPEMIQRVEEALQYVYEKYDMSDAEDDFILELLKRTIRLPFNDIYYFETIANHRIKLISKNRILEFYGSLKEIEKMDERLFRCHNSVLINLNNVIEISRQDGCVYFENSISCPVARKNFRSLREKIK</sequence>
<evidence type="ECO:0000313" key="8">
    <source>
        <dbReference type="EMBL" id="MDZ5596906.1"/>
    </source>
</evidence>
<dbReference type="InterPro" id="IPR046947">
    <property type="entry name" value="LytR-like"/>
</dbReference>
<dbReference type="Proteomes" id="UP001290582">
    <property type="component" value="Unassembled WGS sequence"/>
</dbReference>
<proteinExistence type="predicted"/>